<dbReference type="EMBL" id="JARJCW010000060">
    <property type="protein sequence ID" value="KAJ7201097.1"/>
    <property type="molecule type" value="Genomic_DNA"/>
</dbReference>
<reference evidence="2" key="1">
    <citation type="submission" date="2023-03" db="EMBL/GenBank/DDBJ databases">
        <title>Massive genome expansion in bonnet fungi (Mycena s.s.) driven by repeated elements and novel gene families across ecological guilds.</title>
        <authorList>
            <consortium name="Lawrence Berkeley National Laboratory"/>
            <person name="Harder C.B."/>
            <person name="Miyauchi S."/>
            <person name="Viragh M."/>
            <person name="Kuo A."/>
            <person name="Thoen E."/>
            <person name="Andreopoulos B."/>
            <person name="Lu D."/>
            <person name="Skrede I."/>
            <person name="Drula E."/>
            <person name="Henrissat B."/>
            <person name="Morin E."/>
            <person name="Kohler A."/>
            <person name="Barry K."/>
            <person name="LaButti K."/>
            <person name="Morin E."/>
            <person name="Salamov A."/>
            <person name="Lipzen A."/>
            <person name="Mereny Z."/>
            <person name="Hegedus B."/>
            <person name="Baldrian P."/>
            <person name="Stursova M."/>
            <person name="Weitz H."/>
            <person name="Taylor A."/>
            <person name="Grigoriev I.V."/>
            <person name="Nagy L.G."/>
            <person name="Martin F."/>
            <person name="Kauserud H."/>
        </authorList>
    </citation>
    <scope>NUCLEOTIDE SEQUENCE</scope>
    <source>
        <strain evidence="2">9144</strain>
    </source>
</reference>
<name>A0AAD6YBP7_9AGAR</name>
<proteinExistence type="predicted"/>
<feature type="chain" id="PRO_5041997355" description="Secreted protein" evidence="1">
    <location>
        <begin position="20"/>
        <end position="73"/>
    </location>
</feature>
<feature type="signal peptide" evidence="1">
    <location>
        <begin position="1"/>
        <end position="19"/>
    </location>
</feature>
<accession>A0AAD6YBP7</accession>
<evidence type="ECO:0000313" key="3">
    <source>
        <dbReference type="Proteomes" id="UP001219525"/>
    </source>
</evidence>
<comment type="caution">
    <text evidence="2">The sequence shown here is derived from an EMBL/GenBank/DDBJ whole genome shotgun (WGS) entry which is preliminary data.</text>
</comment>
<dbReference type="Proteomes" id="UP001219525">
    <property type="component" value="Unassembled WGS sequence"/>
</dbReference>
<protein>
    <recommendedName>
        <fullName evidence="4">Secreted protein</fullName>
    </recommendedName>
</protein>
<sequence>MPGGKSILVVFALLLTVSASSMRRSWTFLNSSMASSVASKFGYKHHLVSNIIRSTSQSRSLLICCMFWVYQLN</sequence>
<evidence type="ECO:0000313" key="2">
    <source>
        <dbReference type="EMBL" id="KAJ7201097.1"/>
    </source>
</evidence>
<gene>
    <name evidence="2" type="ORF">GGX14DRAFT_166592</name>
</gene>
<keyword evidence="1" id="KW-0732">Signal</keyword>
<evidence type="ECO:0000256" key="1">
    <source>
        <dbReference type="SAM" id="SignalP"/>
    </source>
</evidence>
<keyword evidence="3" id="KW-1185">Reference proteome</keyword>
<organism evidence="2 3">
    <name type="scientific">Mycena pura</name>
    <dbReference type="NCBI Taxonomy" id="153505"/>
    <lineage>
        <taxon>Eukaryota</taxon>
        <taxon>Fungi</taxon>
        <taxon>Dikarya</taxon>
        <taxon>Basidiomycota</taxon>
        <taxon>Agaricomycotina</taxon>
        <taxon>Agaricomycetes</taxon>
        <taxon>Agaricomycetidae</taxon>
        <taxon>Agaricales</taxon>
        <taxon>Marasmiineae</taxon>
        <taxon>Mycenaceae</taxon>
        <taxon>Mycena</taxon>
    </lineage>
</organism>
<evidence type="ECO:0008006" key="4">
    <source>
        <dbReference type="Google" id="ProtNLM"/>
    </source>
</evidence>
<dbReference type="AlphaFoldDB" id="A0AAD6YBP7"/>